<accession>A0AAE1D779</accession>
<keyword evidence="4" id="KW-1185">Reference proteome</keyword>
<name>A0AAE1D779_9GAST</name>
<evidence type="ECO:0000313" key="4">
    <source>
        <dbReference type="Proteomes" id="UP001283361"/>
    </source>
</evidence>
<dbReference type="AlphaFoldDB" id="A0AAE1D779"/>
<feature type="domain" description="C-type lectin" evidence="2">
    <location>
        <begin position="116"/>
        <end position="183"/>
    </location>
</feature>
<feature type="compositionally biased region" description="Basic and acidic residues" evidence="1">
    <location>
        <begin position="15"/>
        <end position="28"/>
    </location>
</feature>
<dbReference type="InterPro" id="IPR016186">
    <property type="entry name" value="C-type_lectin-like/link_sf"/>
</dbReference>
<dbReference type="SUPFAM" id="SSF56436">
    <property type="entry name" value="C-type lectin-like"/>
    <property type="match status" value="1"/>
</dbReference>
<reference evidence="3" key="1">
    <citation type="journal article" date="2023" name="G3 (Bethesda)">
        <title>A reference genome for the long-term kleptoplast-retaining sea slug Elysia crispata morphotype clarki.</title>
        <authorList>
            <person name="Eastman K.E."/>
            <person name="Pendleton A.L."/>
            <person name="Shaikh M.A."/>
            <person name="Suttiyut T."/>
            <person name="Ogas R."/>
            <person name="Tomko P."/>
            <person name="Gavelis G."/>
            <person name="Widhalm J.R."/>
            <person name="Wisecaver J.H."/>
        </authorList>
    </citation>
    <scope>NUCLEOTIDE SEQUENCE</scope>
    <source>
        <strain evidence="3">ECLA1</strain>
    </source>
</reference>
<protein>
    <recommendedName>
        <fullName evidence="2">C-type lectin domain-containing protein</fullName>
    </recommendedName>
</protein>
<sequence length="183" mass="19927">MKETVTLVTRRLKRKYEEETRGPNDQADHGSAVPPSNIAISVLNTGAVRTNQEPCGDEDRWSILKAAATTLVAAQKVGSRRDGAVLILVATCNKWPATLRPTVQGSCPDSFLSEPFSEKCFFLGGTSRLTERKFWSDARRACKSKNPNADLASTSGNADQAFASLLIEDAEEDVWIGLNNLEA</sequence>
<gene>
    <name evidence="3" type="ORF">RRG08_005623</name>
</gene>
<dbReference type="EMBL" id="JAWDGP010005176">
    <property type="protein sequence ID" value="KAK3758998.1"/>
    <property type="molecule type" value="Genomic_DNA"/>
</dbReference>
<evidence type="ECO:0000313" key="3">
    <source>
        <dbReference type="EMBL" id="KAK3758998.1"/>
    </source>
</evidence>
<organism evidence="3 4">
    <name type="scientific">Elysia crispata</name>
    <name type="common">lettuce slug</name>
    <dbReference type="NCBI Taxonomy" id="231223"/>
    <lineage>
        <taxon>Eukaryota</taxon>
        <taxon>Metazoa</taxon>
        <taxon>Spiralia</taxon>
        <taxon>Lophotrochozoa</taxon>
        <taxon>Mollusca</taxon>
        <taxon>Gastropoda</taxon>
        <taxon>Heterobranchia</taxon>
        <taxon>Euthyneura</taxon>
        <taxon>Panpulmonata</taxon>
        <taxon>Sacoglossa</taxon>
        <taxon>Placobranchoidea</taxon>
        <taxon>Plakobranchidae</taxon>
        <taxon>Elysia</taxon>
    </lineage>
</organism>
<dbReference type="InterPro" id="IPR001304">
    <property type="entry name" value="C-type_lectin-like"/>
</dbReference>
<dbReference type="PROSITE" id="PS50041">
    <property type="entry name" value="C_TYPE_LECTIN_2"/>
    <property type="match status" value="1"/>
</dbReference>
<dbReference type="Pfam" id="PF00059">
    <property type="entry name" value="Lectin_C"/>
    <property type="match status" value="1"/>
</dbReference>
<feature type="region of interest" description="Disordered" evidence="1">
    <location>
        <begin position="12"/>
        <end position="36"/>
    </location>
</feature>
<evidence type="ECO:0000256" key="1">
    <source>
        <dbReference type="SAM" id="MobiDB-lite"/>
    </source>
</evidence>
<dbReference type="Gene3D" id="3.10.100.10">
    <property type="entry name" value="Mannose-Binding Protein A, subunit A"/>
    <property type="match status" value="1"/>
</dbReference>
<evidence type="ECO:0000259" key="2">
    <source>
        <dbReference type="PROSITE" id="PS50041"/>
    </source>
</evidence>
<dbReference type="Proteomes" id="UP001283361">
    <property type="component" value="Unassembled WGS sequence"/>
</dbReference>
<comment type="caution">
    <text evidence="3">The sequence shown here is derived from an EMBL/GenBank/DDBJ whole genome shotgun (WGS) entry which is preliminary data.</text>
</comment>
<dbReference type="InterPro" id="IPR016187">
    <property type="entry name" value="CTDL_fold"/>
</dbReference>
<proteinExistence type="predicted"/>